<feature type="active site" description="Tele-AMP-histidine intermediate" evidence="1">
    <location>
        <position position="104"/>
    </location>
</feature>
<dbReference type="SUPFAM" id="SSF54197">
    <property type="entry name" value="HIT-like"/>
    <property type="match status" value="1"/>
</dbReference>
<dbReference type="RefSeq" id="WP_184608479.1">
    <property type="nucleotide sequence ID" value="NZ_BOOS01000035.1"/>
</dbReference>
<gene>
    <name evidence="5" type="ORF">BJ981_000930</name>
</gene>
<dbReference type="PROSITE" id="PS51084">
    <property type="entry name" value="HIT_2"/>
    <property type="match status" value="1"/>
</dbReference>
<dbReference type="PRINTS" id="PR00332">
    <property type="entry name" value="HISTRIAD"/>
</dbReference>
<dbReference type="Pfam" id="PF01230">
    <property type="entry name" value="HIT"/>
    <property type="match status" value="1"/>
</dbReference>
<dbReference type="InterPro" id="IPR011146">
    <property type="entry name" value="HIT-like"/>
</dbReference>
<feature type="short sequence motif" description="Histidine triad motif" evidence="2 3">
    <location>
        <begin position="102"/>
        <end position="106"/>
    </location>
</feature>
<dbReference type="Gene3D" id="3.30.428.10">
    <property type="entry name" value="HIT-like"/>
    <property type="match status" value="1"/>
</dbReference>
<dbReference type="AlphaFoldDB" id="A0A7W8Z0J9"/>
<organism evidence="5 6">
    <name type="scientific">Sphaerisporangium krabiense</name>
    <dbReference type="NCBI Taxonomy" id="763782"/>
    <lineage>
        <taxon>Bacteria</taxon>
        <taxon>Bacillati</taxon>
        <taxon>Actinomycetota</taxon>
        <taxon>Actinomycetes</taxon>
        <taxon>Streptosporangiales</taxon>
        <taxon>Streptosporangiaceae</taxon>
        <taxon>Sphaerisporangium</taxon>
    </lineage>
</organism>
<evidence type="ECO:0000256" key="3">
    <source>
        <dbReference type="PROSITE-ProRule" id="PRU00464"/>
    </source>
</evidence>
<dbReference type="PANTHER" id="PTHR46648">
    <property type="entry name" value="HIT FAMILY PROTEIN 1"/>
    <property type="match status" value="1"/>
</dbReference>
<reference evidence="5 6" key="1">
    <citation type="submission" date="2020-08" db="EMBL/GenBank/DDBJ databases">
        <title>Sequencing the genomes of 1000 actinobacteria strains.</title>
        <authorList>
            <person name="Klenk H.-P."/>
        </authorList>
    </citation>
    <scope>NUCLEOTIDE SEQUENCE [LARGE SCALE GENOMIC DNA]</scope>
    <source>
        <strain evidence="5 6">DSM 45790</strain>
    </source>
</reference>
<dbReference type="Proteomes" id="UP000588112">
    <property type="component" value="Unassembled WGS sequence"/>
</dbReference>
<dbReference type="EMBL" id="JACHBR010000001">
    <property type="protein sequence ID" value="MBB5625231.1"/>
    <property type="molecule type" value="Genomic_DNA"/>
</dbReference>
<comment type="caution">
    <text evidence="5">The sequence shown here is derived from an EMBL/GenBank/DDBJ whole genome shotgun (WGS) entry which is preliminary data.</text>
</comment>
<keyword evidence="5" id="KW-0378">Hydrolase</keyword>
<evidence type="ECO:0000313" key="5">
    <source>
        <dbReference type="EMBL" id="MBB5625231.1"/>
    </source>
</evidence>
<dbReference type="InterPro" id="IPR001310">
    <property type="entry name" value="Histidine_triad_HIT"/>
</dbReference>
<evidence type="ECO:0000313" key="6">
    <source>
        <dbReference type="Proteomes" id="UP000588112"/>
    </source>
</evidence>
<feature type="domain" description="HIT" evidence="4">
    <location>
        <begin position="9"/>
        <end position="117"/>
    </location>
</feature>
<dbReference type="GO" id="GO:0016787">
    <property type="term" value="F:hydrolase activity"/>
    <property type="evidence" value="ECO:0007669"/>
    <property type="project" value="UniProtKB-KW"/>
</dbReference>
<evidence type="ECO:0000256" key="1">
    <source>
        <dbReference type="PIRSR" id="PIRSR601310-1"/>
    </source>
</evidence>
<evidence type="ECO:0000259" key="4">
    <source>
        <dbReference type="PROSITE" id="PS51084"/>
    </source>
</evidence>
<evidence type="ECO:0000256" key="2">
    <source>
        <dbReference type="PIRSR" id="PIRSR601310-3"/>
    </source>
</evidence>
<protein>
    <submittedName>
        <fullName evidence="5">Diadenosine tetraphosphate (Ap4A) HIT family hydrolase</fullName>
    </submittedName>
</protein>
<proteinExistence type="predicted"/>
<sequence length="157" mass="17210">MEMPAGTCTFCDICAGRVEASLAFQDDTTVVIMDGNPVNPGHAVVIPRVHAPGLEDLAEEAGAHMWLIAHRVARGLRRSGLRCEGVTMYLGDGEAALQDVPHTHIHVFPRFPEDNFVIDADCEPRDRRLLDQEAWVLREALRGLALASLPRHAPSGR</sequence>
<name>A0A7W8Z0J9_9ACTN</name>
<dbReference type="GO" id="GO:0009117">
    <property type="term" value="P:nucleotide metabolic process"/>
    <property type="evidence" value="ECO:0007669"/>
    <property type="project" value="TreeGrafter"/>
</dbReference>
<accession>A0A7W8Z0J9</accession>
<keyword evidence="6" id="KW-1185">Reference proteome</keyword>
<dbReference type="PANTHER" id="PTHR46648:SF1">
    <property type="entry name" value="ADENOSINE 5'-MONOPHOSPHORAMIDASE HNT1"/>
    <property type="match status" value="1"/>
</dbReference>
<dbReference type="InterPro" id="IPR036265">
    <property type="entry name" value="HIT-like_sf"/>
</dbReference>